<evidence type="ECO:0000313" key="2">
    <source>
        <dbReference type="Proteomes" id="UP000053593"/>
    </source>
</evidence>
<accession>A0A0D0AXI1</accession>
<dbReference type="EMBL" id="KN834807">
    <property type="protein sequence ID" value="KIK55330.1"/>
    <property type="molecule type" value="Genomic_DNA"/>
</dbReference>
<proteinExistence type="predicted"/>
<evidence type="ECO:0000313" key="1">
    <source>
        <dbReference type="EMBL" id="KIK55330.1"/>
    </source>
</evidence>
<keyword evidence="2" id="KW-1185">Reference proteome</keyword>
<gene>
    <name evidence="1" type="ORF">GYMLUDRAFT_47898</name>
</gene>
<dbReference type="Proteomes" id="UP000053593">
    <property type="component" value="Unassembled WGS sequence"/>
</dbReference>
<name>A0A0D0AXI1_9AGAR</name>
<protein>
    <submittedName>
        <fullName evidence="1">Uncharacterized protein</fullName>
    </submittedName>
</protein>
<dbReference type="HOGENOM" id="CLU_2776178_0_0_1"/>
<dbReference type="AlphaFoldDB" id="A0A0D0AXI1"/>
<sequence>MKAFHIILFVGSSSLDFAGSLIWIIGFAHCVGCQLSNTPQTLLLACFVVQVSTVSSEDVVFEAQKPSRV</sequence>
<reference evidence="1 2" key="1">
    <citation type="submission" date="2014-04" db="EMBL/GenBank/DDBJ databases">
        <title>Evolutionary Origins and Diversification of the Mycorrhizal Mutualists.</title>
        <authorList>
            <consortium name="DOE Joint Genome Institute"/>
            <consortium name="Mycorrhizal Genomics Consortium"/>
            <person name="Kohler A."/>
            <person name="Kuo A."/>
            <person name="Nagy L.G."/>
            <person name="Floudas D."/>
            <person name="Copeland A."/>
            <person name="Barry K.W."/>
            <person name="Cichocki N."/>
            <person name="Veneault-Fourrey C."/>
            <person name="LaButti K."/>
            <person name="Lindquist E.A."/>
            <person name="Lipzen A."/>
            <person name="Lundell T."/>
            <person name="Morin E."/>
            <person name="Murat C."/>
            <person name="Riley R."/>
            <person name="Ohm R."/>
            <person name="Sun H."/>
            <person name="Tunlid A."/>
            <person name="Henrissat B."/>
            <person name="Grigoriev I.V."/>
            <person name="Hibbett D.S."/>
            <person name="Martin F."/>
        </authorList>
    </citation>
    <scope>NUCLEOTIDE SEQUENCE [LARGE SCALE GENOMIC DNA]</scope>
    <source>
        <strain evidence="1 2">FD-317 M1</strain>
    </source>
</reference>
<organism evidence="1 2">
    <name type="scientific">Collybiopsis luxurians FD-317 M1</name>
    <dbReference type="NCBI Taxonomy" id="944289"/>
    <lineage>
        <taxon>Eukaryota</taxon>
        <taxon>Fungi</taxon>
        <taxon>Dikarya</taxon>
        <taxon>Basidiomycota</taxon>
        <taxon>Agaricomycotina</taxon>
        <taxon>Agaricomycetes</taxon>
        <taxon>Agaricomycetidae</taxon>
        <taxon>Agaricales</taxon>
        <taxon>Marasmiineae</taxon>
        <taxon>Omphalotaceae</taxon>
        <taxon>Collybiopsis</taxon>
        <taxon>Collybiopsis luxurians</taxon>
    </lineage>
</organism>